<keyword evidence="2" id="KW-1185">Reference proteome</keyword>
<reference evidence="1 2" key="1">
    <citation type="submission" date="2020-01" db="EMBL/GenBank/DDBJ databases">
        <authorList>
            <person name="Gupta K D."/>
        </authorList>
    </citation>
    <scope>NUCLEOTIDE SEQUENCE [LARGE SCALE GENOMIC DNA]</scope>
</reference>
<proteinExistence type="predicted"/>
<dbReference type="AlphaFoldDB" id="A0A8S0WSU1"/>
<evidence type="ECO:0000313" key="2">
    <source>
        <dbReference type="Proteomes" id="UP000467700"/>
    </source>
</evidence>
<sequence length="129" mass="13660">MPARAAESPSFGLALHSPQTLTTVPLTAVTVPHCSATMTMTVTRPVVSSPLADSTQGNIPAVKRVVAKRNPSFAPSRALRPFPGIAHLGLHPTKANAPGGQRSVKLIEPPKNFKATFVLDLTQAEFSRQ</sequence>
<dbReference type="EMBL" id="CACVBS010000046">
    <property type="protein sequence ID" value="CAA7264726.1"/>
    <property type="molecule type" value="Genomic_DNA"/>
</dbReference>
<dbReference type="OrthoDB" id="3255301at2759"/>
<gene>
    <name evidence="1" type="ORF">AAE3_LOCUS7346</name>
</gene>
<name>A0A8S0WSU1_CYCAE</name>
<protein>
    <submittedName>
        <fullName evidence="1">Uncharacterized protein</fullName>
    </submittedName>
</protein>
<evidence type="ECO:0000313" key="1">
    <source>
        <dbReference type="EMBL" id="CAA7264726.1"/>
    </source>
</evidence>
<organism evidence="1 2">
    <name type="scientific">Cyclocybe aegerita</name>
    <name type="common">Black poplar mushroom</name>
    <name type="synonym">Agrocybe aegerita</name>
    <dbReference type="NCBI Taxonomy" id="1973307"/>
    <lineage>
        <taxon>Eukaryota</taxon>
        <taxon>Fungi</taxon>
        <taxon>Dikarya</taxon>
        <taxon>Basidiomycota</taxon>
        <taxon>Agaricomycotina</taxon>
        <taxon>Agaricomycetes</taxon>
        <taxon>Agaricomycetidae</taxon>
        <taxon>Agaricales</taxon>
        <taxon>Agaricineae</taxon>
        <taxon>Bolbitiaceae</taxon>
        <taxon>Cyclocybe</taxon>
    </lineage>
</organism>
<dbReference type="Proteomes" id="UP000467700">
    <property type="component" value="Unassembled WGS sequence"/>
</dbReference>
<accession>A0A8S0WSU1</accession>
<comment type="caution">
    <text evidence="1">The sequence shown here is derived from an EMBL/GenBank/DDBJ whole genome shotgun (WGS) entry which is preliminary data.</text>
</comment>